<comment type="caution">
    <text evidence="1">The sequence shown here is derived from an EMBL/GenBank/DDBJ whole genome shotgun (WGS) entry which is preliminary data.</text>
</comment>
<organism evidence="1 2">
    <name type="scientific">Flemingia macrophylla</name>
    <dbReference type="NCBI Taxonomy" id="520843"/>
    <lineage>
        <taxon>Eukaryota</taxon>
        <taxon>Viridiplantae</taxon>
        <taxon>Streptophyta</taxon>
        <taxon>Embryophyta</taxon>
        <taxon>Tracheophyta</taxon>
        <taxon>Spermatophyta</taxon>
        <taxon>Magnoliopsida</taxon>
        <taxon>eudicotyledons</taxon>
        <taxon>Gunneridae</taxon>
        <taxon>Pentapetalae</taxon>
        <taxon>rosids</taxon>
        <taxon>fabids</taxon>
        <taxon>Fabales</taxon>
        <taxon>Fabaceae</taxon>
        <taxon>Papilionoideae</taxon>
        <taxon>50 kb inversion clade</taxon>
        <taxon>NPAAA clade</taxon>
        <taxon>indigoferoid/millettioid clade</taxon>
        <taxon>Phaseoleae</taxon>
        <taxon>Flemingia</taxon>
    </lineage>
</organism>
<dbReference type="EMBL" id="JBGMDY010000005">
    <property type="protein sequence ID" value="KAL2335712.1"/>
    <property type="molecule type" value="Genomic_DNA"/>
</dbReference>
<sequence length="53" mass="5784">MTTQKNNNNKFTCERGTVVVVARTQNAFETNSSEGPLGAKKTREVLTVAKILS</sequence>
<proteinExistence type="predicted"/>
<accession>A0ABD1MIR8</accession>
<protein>
    <submittedName>
        <fullName evidence="1">Uncharacterized protein</fullName>
    </submittedName>
</protein>
<name>A0ABD1MIR8_9FABA</name>
<dbReference type="AlphaFoldDB" id="A0ABD1MIR8"/>
<reference evidence="1 2" key="1">
    <citation type="submission" date="2024-08" db="EMBL/GenBank/DDBJ databases">
        <title>Insights into the chromosomal genome structure of Flemingia macrophylla.</title>
        <authorList>
            <person name="Ding Y."/>
            <person name="Zhao Y."/>
            <person name="Bi W."/>
            <person name="Wu M."/>
            <person name="Zhao G."/>
            <person name="Gong Y."/>
            <person name="Li W."/>
            <person name="Zhang P."/>
        </authorList>
    </citation>
    <scope>NUCLEOTIDE SEQUENCE [LARGE SCALE GENOMIC DNA]</scope>
    <source>
        <strain evidence="1">DYQJB</strain>
        <tissue evidence="1">Leaf</tissue>
    </source>
</reference>
<evidence type="ECO:0000313" key="1">
    <source>
        <dbReference type="EMBL" id="KAL2335712.1"/>
    </source>
</evidence>
<evidence type="ECO:0000313" key="2">
    <source>
        <dbReference type="Proteomes" id="UP001603857"/>
    </source>
</evidence>
<keyword evidence="2" id="KW-1185">Reference proteome</keyword>
<gene>
    <name evidence="1" type="ORF">Fmac_016925</name>
</gene>
<dbReference type="Proteomes" id="UP001603857">
    <property type="component" value="Unassembled WGS sequence"/>
</dbReference>